<feature type="region of interest" description="Disordered" evidence="1">
    <location>
        <begin position="42"/>
        <end position="68"/>
    </location>
</feature>
<evidence type="ECO:0000259" key="2">
    <source>
        <dbReference type="PROSITE" id="PS50003"/>
    </source>
</evidence>
<organism evidence="3">
    <name type="scientific">Albugo laibachii Nc14</name>
    <dbReference type="NCBI Taxonomy" id="890382"/>
    <lineage>
        <taxon>Eukaryota</taxon>
        <taxon>Sar</taxon>
        <taxon>Stramenopiles</taxon>
        <taxon>Oomycota</taxon>
        <taxon>Peronosporomycetes</taxon>
        <taxon>Albuginales</taxon>
        <taxon>Albuginaceae</taxon>
        <taxon>Albugo</taxon>
    </lineage>
</organism>
<feature type="domain" description="PH" evidence="2">
    <location>
        <begin position="257"/>
        <end position="351"/>
    </location>
</feature>
<feature type="compositionally biased region" description="Polar residues" evidence="1">
    <location>
        <begin position="1"/>
        <end position="18"/>
    </location>
</feature>
<proteinExistence type="predicted"/>
<reference evidence="3" key="2">
    <citation type="submission" date="2011-02" db="EMBL/GenBank/DDBJ databases">
        <authorList>
            <person name="MacLean D."/>
        </authorList>
    </citation>
    <scope>NUCLEOTIDE SEQUENCE</scope>
</reference>
<dbReference type="Gene3D" id="2.30.29.30">
    <property type="entry name" value="Pleckstrin-homology domain (PH domain)/Phosphotyrosine-binding domain (PTB)"/>
    <property type="match status" value="3"/>
</dbReference>
<feature type="region of interest" description="Disordered" evidence="1">
    <location>
        <begin position="1"/>
        <end position="21"/>
    </location>
</feature>
<protein>
    <submittedName>
        <fullName evidence="3">Uncharacterized protein AlNc14C2G239</fullName>
    </submittedName>
</protein>
<dbReference type="EMBL" id="FR824047">
    <property type="protein sequence ID" value="CCA14128.1"/>
    <property type="molecule type" value="Genomic_DNA"/>
</dbReference>
<dbReference type="InterPro" id="IPR001849">
    <property type="entry name" value="PH_domain"/>
</dbReference>
<sequence>MLNSYFSSRKSGKTNSQAAYEPTHLHSPSLWSSLMGSTRSCNPWEERNMRTPSSVLSTPRGLKSLTGSKTFQNSPRRLFRLNTGNSPSKRSLWNLLTPRKSRNAGTSAKYVSKMKRSNAEMHTATIMSGWLEKCEQTFRCDNLIFAVLTKNHIRFFADANQQKCRGCMDISTEMRPGVSIQTNLTDKKNVFVISTCRESIILSAFSQQEMIQWIVKLQAVHVNWMEDWNPSRKTVNYLVGDHDRPHQWKRYDDPTMYIRMEGYLLTHFGMEQWTISYARIENGALQLYNRDQEDKKSICLKGTRVRPGSTQAQGACSTLFVLLGSDLEVELKASNVSEMYSWMEALQEAQLVLRSKRSIHTVPGLACIMNQADSIPLVQIDLEYADARSFDLQFQRRTEAVSVSKSWKKSVPLGSQLLSVNGSPVIHSKYDEVEEVMAQANFPLQLSFFVLPRTTGTLYMRHRSKWIQCSVSIRNGEFQYFQCRSSEALCMEQKKRNSFYAHFSLSKSQLSLIGVEHRTHCFAIAPLKKRPIEFQAQNMDEWVKWTKILHCSMQMMTQGVTPSHFEQLQSKAF</sequence>
<dbReference type="PROSITE" id="PS50003">
    <property type="entry name" value="PH_DOMAIN"/>
    <property type="match status" value="1"/>
</dbReference>
<dbReference type="SMART" id="SM00233">
    <property type="entry name" value="PH"/>
    <property type="match status" value="3"/>
</dbReference>
<gene>
    <name evidence="3" type="primary">AlNc14C2G239</name>
    <name evidence="3" type="ORF">ALNC14_002710</name>
</gene>
<dbReference type="HOGENOM" id="CLU_476023_0_0_1"/>
<name>F0VZ98_9STRA</name>
<evidence type="ECO:0000313" key="3">
    <source>
        <dbReference type="EMBL" id="CCA14128.1"/>
    </source>
</evidence>
<dbReference type="AlphaFoldDB" id="F0VZ98"/>
<dbReference type="SUPFAM" id="SSF50729">
    <property type="entry name" value="PH domain-like"/>
    <property type="match status" value="3"/>
</dbReference>
<accession>F0VZ98</accession>
<reference evidence="3" key="1">
    <citation type="journal article" date="2011" name="PLoS Biol.">
        <title>Gene gain and loss during evolution of obligate parasitism in the white rust pathogen of Arabidopsis thaliana.</title>
        <authorList>
            <person name="Kemen E."/>
            <person name="Gardiner A."/>
            <person name="Schultz-Larsen T."/>
            <person name="Kemen A.C."/>
            <person name="Balmuth A.L."/>
            <person name="Robert-Seilaniantz A."/>
            <person name="Bailey K."/>
            <person name="Holub E."/>
            <person name="Studholme D.J."/>
            <person name="Maclean D."/>
            <person name="Jones J.D."/>
        </authorList>
    </citation>
    <scope>NUCLEOTIDE SEQUENCE</scope>
</reference>
<dbReference type="InterPro" id="IPR011993">
    <property type="entry name" value="PH-like_dom_sf"/>
</dbReference>
<evidence type="ECO:0000256" key="1">
    <source>
        <dbReference type="SAM" id="MobiDB-lite"/>
    </source>
</evidence>